<feature type="region of interest" description="Disordered" evidence="5">
    <location>
        <begin position="1"/>
        <end position="20"/>
    </location>
</feature>
<evidence type="ECO:0000256" key="2">
    <source>
        <dbReference type="ARBA" id="ARBA00022692"/>
    </source>
</evidence>
<feature type="transmembrane region" description="Helical" evidence="6">
    <location>
        <begin position="116"/>
        <end position="136"/>
    </location>
</feature>
<dbReference type="InterPro" id="IPR052786">
    <property type="entry name" value="Spore_wall_assembly"/>
</dbReference>
<feature type="transmembrane region" description="Helical" evidence="6">
    <location>
        <begin position="200"/>
        <end position="219"/>
    </location>
</feature>
<feature type="transmembrane region" description="Helical" evidence="6">
    <location>
        <begin position="256"/>
        <end position="276"/>
    </location>
</feature>
<keyword evidence="4 6" id="KW-0472">Membrane</keyword>
<evidence type="ECO:0000256" key="4">
    <source>
        <dbReference type="ARBA" id="ARBA00023136"/>
    </source>
</evidence>
<evidence type="ECO:0000256" key="3">
    <source>
        <dbReference type="ARBA" id="ARBA00022989"/>
    </source>
</evidence>
<evidence type="ECO:0000313" key="7">
    <source>
        <dbReference type="EMBL" id="RDB14562.1"/>
    </source>
</evidence>
<dbReference type="Pfam" id="PF07264">
    <property type="entry name" value="EI24"/>
    <property type="match status" value="1"/>
</dbReference>
<comment type="caution">
    <text evidence="7">The sequence shown here is derived from an EMBL/GenBank/DDBJ whole genome shotgun (WGS) entry which is preliminary data.</text>
</comment>
<dbReference type="EMBL" id="LUEZ02000096">
    <property type="protein sequence ID" value="RDB14562.1"/>
    <property type="molecule type" value="Genomic_DNA"/>
</dbReference>
<reference evidence="7" key="1">
    <citation type="submission" date="2018-04" db="EMBL/GenBank/DDBJ databases">
        <title>Whole genome sequencing of Hypsizygus marmoreus.</title>
        <authorList>
            <person name="Choi I.-G."/>
            <person name="Min B."/>
            <person name="Kim J.-G."/>
            <person name="Kim S."/>
            <person name="Oh Y.-L."/>
            <person name="Kong W.-S."/>
            <person name="Park H."/>
            <person name="Jeong J."/>
            <person name="Song E.-S."/>
        </authorList>
    </citation>
    <scope>NUCLEOTIDE SEQUENCE [LARGE SCALE GENOMIC DNA]</scope>
    <source>
        <strain evidence="7">51987-8</strain>
    </source>
</reference>
<dbReference type="OrthoDB" id="10012223at2759"/>
<evidence type="ECO:0000256" key="5">
    <source>
        <dbReference type="SAM" id="MobiDB-lite"/>
    </source>
</evidence>
<name>A0A369IZI8_HYPMA</name>
<proteinExistence type="predicted"/>
<accession>A0A369IZI8</accession>
<evidence type="ECO:0000256" key="1">
    <source>
        <dbReference type="ARBA" id="ARBA00004141"/>
    </source>
</evidence>
<dbReference type="PANTHER" id="PTHR34292">
    <property type="entry name" value="OUTER SPORE WALL PROTEIN LDS1"/>
    <property type="match status" value="1"/>
</dbReference>
<dbReference type="AlphaFoldDB" id="A0A369IZI8"/>
<keyword evidence="3 6" id="KW-1133">Transmembrane helix</keyword>
<dbReference type="STRING" id="39966.A0A369IZI8"/>
<keyword evidence="8" id="KW-1185">Reference proteome</keyword>
<organism evidence="7 8">
    <name type="scientific">Hypsizygus marmoreus</name>
    <name type="common">White beech mushroom</name>
    <name type="synonym">Agaricus marmoreus</name>
    <dbReference type="NCBI Taxonomy" id="39966"/>
    <lineage>
        <taxon>Eukaryota</taxon>
        <taxon>Fungi</taxon>
        <taxon>Dikarya</taxon>
        <taxon>Basidiomycota</taxon>
        <taxon>Agaricomycotina</taxon>
        <taxon>Agaricomycetes</taxon>
        <taxon>Agaricomycetidae</taxon>
        <taxon>Agaricales</taxon>
        <taxon>Tricholomatineae</taxon>
        <taxon>Lyophyllaceae</taxon>
        <taxon>Hypsizygus</taxon>
    </lineage>
</organism>
<dbReference type="Proteomes" id="UP000076154">
    <property type="component" value="Unassembled WGS sequence"/>
</dbReference>
<comment type="subcellular location">
    <subcellularLocation>
        <location evidence="1">Membrane</location>
        <topology evidence="1">Multi-pass membrane protein</topology>
    </subcellularLocation>
</comment>
<protein>
    <submittedName>
        <fullName evidence="7">Uncharacterized protein</fullName>
    </submittedName>
</protein>
<sequence length="307" mass="35246">MLTTDGPEAQDQLFESPHTPDVPKNLARATLRLQFSPTYVIVGVYRLFTDPLLYAPAWDKCKHGTRRGAIVGALWAAFTFNIQRKFIELFLANSPRVTGLSNNTVFGFKVPFSLPTYAAVLFLGSQITYILGFFLYRNIRIARERAWAQTMTSRGKGPDFWQPYVEEWETPPVVAGDTKLEKFVKKWLGEKVGLFAVKRILLLPFNFYPFVGMVISAWFKALGTAHNLHRQYFESKKMTEKEIAVFMEERKWEYRIFGFTAALLEGLPIIGLVFTISNRVGAAMWAHDLEKRQHFVASKMNTNKRVE</sequence>
<dbReference type="PANTHER" id="PTHR34292:SF2">
    <property type="entry name" value="OUTER SPORE WALL PROTEIN LDS1"/>
    <property type="match status" value="1"/>
</dbReference>
<dbReference type="InParanoid" id="A0A369IZI8"/>
<evidence type="ECO:0000313" key="8">
    <source>
        <dbReference type="Proteomes" id="UP000076154"/>
    </source>
</evidence>
<keyword evidence="2 6" id="KW-0812">Transmembrane</keyword>
<evidence type="ECO:0000256" key="6">
    <source>
        <dbReference type="SAM" id="Phobius"/>
    </source>
</evidence>
<dbReference type="InterPro" id="IPR059112">
    <property type="entry name" value="CysZ/EI24"/>
</dbReference>
<gene>
    <name evidence="7" type="ORF">Hypma_016293</name>
</gene>